<proteinExistence type="predicted"/>
<dbReference type="Proteomes" id="UP000199691">
    <property type="component" value="Unassembled WGS sequence"/>
</dbReference>
<dbReference type="RefSeq" id="WP_281199244.1">
    <property type="nucleotide sequence ID" value="NZ_FNIX01000001.1"/>
</dbReference>
<reference evidence="2" key="1">
    <citation type="submission" date="2016-10" db="EMBL/GenBank/DDBJ databases">
        <authorList>
            <person name="Varghese N."/>
            <person name="Submissions S."/>
        </authorList>
    </citation>
    <scope>NUCLEOTIDE SEQUENCE [LARGE SCALE GENOMIC DNA]</scope>
    <source>
        <strain evidence="2">CGMCC 4.6609</strain>
    </source>
</reference>
<dbReference type="EMBL" id="FNIX01000001">
    <property type="protein sequence ID" value="SDO04106.1"/>
    <property type="molecule type" value="Genomic_DNA"/>
</dbReference>
<sequence>MRLGDLVEPVDVAEHIEFLLDQGMTADEIRADVISLADTLATEV</sequence>
<protein>
    <submittedName>
        <fullName evidence="1">Uncharacterized protein</fullName>
    </submittedName>
</protein>
<organism evidence="1 2">
    <name type="scientific">Lentzea jiangxiensis</name>
    <dbReference type="NCBI Taxonomy" id="641025"/>
    <lineage>
        <taxon>Bacteria</taxon>
        <taxon>Bacillati</taxon>
        <taxon>Actinomycetota</taxon>
        <taxon>Actinomycetes</taxon>
        <taxon>Pseudonocardiales</taxon>
        <taxon>Pseudonocardiaceae</taxon>
        <taxon>Lentzea</taxon>
    </lineage>
</organism>
<evidence type="ECO:0000313" key="2">
    <source>
        <dbReference type="Proteomes" id="UP000199691"/>
    </source>
</evidence>
<accession>A0A1H0GB56</accession>
<name>A0A1H0GB56_9PSEU</name>
<gene>
    <name evidence="1" type="ORF">SAMN05421507_1011139</name>
</gene>
<evidence type="ECO:0000313" key="1">
    <source>
        <dbReference type="EMBL" id="SDO04106.1"/>
    </source>
</evidence>
<dbReference type="STRING" id="641025.SAMN05421507_1011139"/>
<keyword evidence="2" id="KW-1185">Reference proteome</keyword>
<dbReference type="AlphaFoldDB" id="A0A1H0GB56"/>